<sequence length="107" mass="11867">MDESFSPTIFLYGMALVLAVGKAFTLTICRTLPKPRPGLQQEMLQAWENRRLRKQAVANPVRHPRNEETADKPLKNAEAAKREPRVIVPASEQGSATQPGSNPTSEK</sequence>
<proteinExistence type="predicted"/>
<organism evidence="2 3">
    <name type="scientific">Microvirga subterranea</name>
    <dbReference type="NCBI Taxonomy" id="186651"/>
    <lineage>
        <taxon>Bacteria</taxon>
        <taxon>Pseudomonadati</taxon>
        <taxon>Pseudomonadota</taxon>
        <taxon>Alphaproteobacteria</taxon>
        <taxon>Hyphomicrobiales</taxon>
        <taxon>Methylobacteriaceae</taxon>
        <taxon>Microvirga</taxon>
    </lineage>
</organism>
<name>A0A370H510_9HYPH</name>
<dbReference type="EMBL" id="QQBB01000017">
    <property type="protein sequence ID" value="RDI51477.1"/>
    <property type="molecule type" value="Genomic_DNA"/>
</dbReference>
<keyword evidence="3" id="KW-1185">Reference proteome</keyword>
<evidence type="ECO:0000313" key="2">
    <source>
        <dbReference type="EMBL" id="RDI51477.1"/>
    </source>
</evidence>
<dbReference type="Proteomes" id="UP000254925">
    <property type="component" value="Unassembled WGS sequence"/>
</dbReference>
<protein>
    <submittedName>
        <fullName evidence="2">Uncharacterized protein</fullName>
    </submittedName>
</protein>
<feature type="region of interest" description="Disordered" evidence="1">
    <location>
        <begin position="55"/>
        <end position="107"/>
    </location>
</feature>
<reference evidence="2 3" key="1">
    <citation type="submission" date="2018-07" db="EMBL/GenBank/DDBJ databases">
        <title>Genomic Encyclopedia of Type Strains, Phase IV (KMG-IV): sequencing the most valuable type-strain genomes for metagenomic binning, comparative biology and taxonomic classification.</title>
        <authorList>
            <person name="Goeker M."/>
        </authorList>
    </citation>
    <scope>NUCLEOTIDE SEQUENCE [LARGE SCALE GENOMIC DNA]</scope>
    <source>
        <strain evidence="2 3">DSM 14364</strain>
    </source>
</reference>
<feature type="compositionally biased region" description="Polar residues" evidence="1">
    <location>
        <begin position="92"/>
        <end position="107"/>
    </location>
</feature>
<accession>A0A370H510</accession>
<evidence type="ECO:0000313" key="3">
    <source>
        <dbReference type="Proteomes" id="UP000254925"/>
    </source>
</evidence>
<comment type="caution">
    <text evidence="2">The sequence shown here is derived from an EMBL/GenBank/DDBJ whole genome shotgun (WGS) entry which is preliminary data.</text>
</comment>
<gene>
    <name evidence="2" type="ORF">DES45_1176</name>
</gene>
<evidence type="ECO:0000256" key="1">
    <source>
        <dbReference type="SAM" id="MobiDB-lite"/>
    </source>
</evidence>
<dbReference type="AlphaFoldDB" id="A0A370H510"/>
<feature type="compositionally biased region" description="Basic and acidic residues" evidence="1">
    <location>
        <begin position="64"/>
        <end position="85"/>
    </location>
</feature>